<dbReference type="EC" id="3.1.3.89" evidence="5"/>
<dbReference type="eggNOG" id="arCOG04311">
    <property type="taxonomic scope" value="Archaea"/>
</dbReference>
<evidence type="ECO:0000313" key="10">
    <source>
        <dbReference type="Proteomes" id="UP000016887"/>
    </source>
</evidence>
<dbReference type="OrthoDB" id="46088at2157"/>
<dbReference type="InterPro" id="IPR006674">
    <property type="entry name" value="HD_domain"/>
</dbReference>
<keyword evidence="7 9" id="KW-0378">Hydrolase</keyword>
<accession>U3TBN6</accession>
<comment type="cofactor">
    <cofactor evidence="3">
        <name>Co(2+)</name>
        <dbReference type="ChEBI" id="CHEBI:48828"/>
    </cofactor>
</comment>
<evidence type="ECO:0000256" key="5">
    <source>
        <dbReference type="ARBA" id="ARBA00012964"/>
    </source>
</evidence>
<evidence type="ECO:0000256" key="6">
    <source>
        <dbReference type="ARBA" id="ARBA00022723"/>
    </source>
</evidence>
<dbReference type="SUPFAM" id="SSF109604">
    <property type="entry name" value="HD-domain/PDEase-like"/>
    <property type="match status" value="1"/>
</dbReference>
<reference evidence="9 10" key="1">
    <citation type="journal article" date="2013" name="Appl. Environ. Microbiol.">
        <title>Variation of the Virus-Related Elements within Syntenic Genomes of the Hyperthermophilic Archaeon Aeropyrum.</title>
        <authorList>
            <person name="Daifuku T."/>
            <person name="Yoshida T."/>
            <person name="Kitamura T."/>
            <person name="Kawaichi S."/>
            <person name="Inoue T."/>
            <person name="Nomura K."/>
            <person name="Yoshida Y."/>
            <person name="Kuno S."/>
            <person name="Sako Y."/>
        </authorList>
    </citation>
    <scope>NUCLEOTIDE SEQUENCE [LARGE SCALE GENOMIC DNA]</scope>
    <source>
        <strain evidence="9 10">SY1</strain>
    </source>
</reference>
<dbReference type="GO" id="GO:0046872">
    <property type="term" value="F:metal ion binding"/>
    <property type="evidence" value="ECO:0007669"/>
    <property type="project" value="UniProtKB-KW"/>
</dbReference>
<organism evidence="9 10">
    <name type="scientific">Aeropyrum camini SY1 = JCM 12091</name>
    <dbReference type="NCBI Taxonomy" id="1198449"/>
    <lineage>
        <taxon>Archaea</taxon>
        <taxon>Thermoproteota</taxon>
        <taxon>Thermoprotei</taxon>
        <taxon>Desulfurococcales</taxon>
        <taxon>Desulfurococcaceae</taxon>
        <taxon>Aeropyrum</taxon>
    </lineage>
</organism>
<comment type="cofactor">
    <cofactor evidence="2">
        <name>Mn(2+)</name>
        <dbReference type="ChEBI" id="CHEBI:29035"/>
    </cofactor>
</comment>
<dbReference type="STRING" id="1198449.ACAM_1483"/>
<dbReference type="GeneID" id="17110695"/>
<dbReference type="SMART" id="SM00471">
    <property type="entry name" value="HDc"/>
    <property type="match status" value="1"/>
</dbReference>
<protein>
    <recommendedName>
        <fullName evidence="5">5'-deoxynucleotidase</fullName>
        <ecNumber evidence="5">3.1.3.89</ecNumber>
    </recommendedName>
</protein>
<dbReference type="InterPro" id="IPR003607">
    <property type="entry name" value="HD/PDEase_dom"/>
</dbReference>
<comment type="catalytic activity">
    <reaction evidence="1">
        <text>a 2'-deoxyribonucleoside 5'-phosphate + H2O = a 2'-deoxyribonucleoside + phosphate</text>
        <dbReference type="Rhea" id="RHEA:36167"/>
        <dbReference type="ChEBI" id="CHEBI:15377"/>
        <dbReference type="ChEBI" id="CHEBI:18274"/>
        <dbReference type="ChEBI" id="CHEBI:43474"/>
        <dbReference type="ChEBI" id="CHEBI:65317"/>
        <dbReference type="EC" id="3.1.3.89"/>
    </reaction>
</comment>
<evidence type="ECO:0000313" key="9">
    <source>
        <dbReference type="EMBL" id="BAN90952.1"/>
    </source>
</evidence>
<dbReference type="InterPro" id="IPR039356">
    <property type="entry name" value="YfbR/HDDC2"/>
</dbReference>
<evidence type="ECO:0000259" key="8">
    <source>
        <dbReference type="SMART" id="SM00471"/>
    </source>
</evidence>
<dbReference type="PANTHER" id="PTHR11845">
    <property type="entry name" value="5'-DEOXYNUCLEOTIDASE HDDC2"/>
    <property type="match status" value="1"/>
</dbReference>
<proteinExistence type="predicted"/>
<evidence type="ECO:0000256" key="2">
    <source>
        <dbReference type="ARBA" id="ARBA00001936"/>
    </source>
</evidence>
<dbReference type="AlphaFoldDB" id="U3TBN6"/>
<dbReference type="Proteomes" id="UP000016887">
    <property type="component" value="Chromosome"/>
</dbReference>
<name>U3TBN6_9CREN</name>
<comment type="subunit">
    <text evidence="4">Homodimer.</text>
</comment>
<evidence type="ECO:0000256" key="4">
    <source>
        <dbReference type="ARBA" id="ARBA00011738"/>
    </source>
</evidence>
<dbReference type="GO" id="GO:0002953">
    <property type="term" value="F:5'-deoxynucleotidase activity"/>
    <property type="evidence" value="ECO:0007669"/>
    <property type="project" value="UniProtKB-EC"/>
</dbReference>
<evidence type="ECO:0000256" key="1">
    <source>
        <dbReference type="ARBA" id="ARBA00001638"/>
    </source>
</evidence>
<dbReference type="EMBL" id="AP012489">
    <property type="protein sequence ID" value="BAN90952.1"/>
    <property type="molecule type" value="Genomic_DNA"/>
</dbReference>
<evidence type="ECO:0000256" key="3">
    <source>
        <dbReference type="ARBA" id="ARBA00001941"/>
    </source>
</evidence>
<feature type="domain" description="HD/PDEase" evidence="8">
    <location>
        <begin position="28"/>
        <end position="142"/>
    </location>
</feature>
<dbReference type="KEGG" id="acj:ACAM_1483"/>
<dbReference type="Pfam" id="PF13023">
    <property type="entry name" value="HD_3"/>
    <property type="match status" value="1"/>
</dbReference>
<keyword evidence="6" id="KW-0479">Metal-binding</keyword>
<keyword evidence="10" id="KW-1185">Reference proteome</keyword>
<dbReference type="PANTHER" id="PTHR11845:SF13">
    <property type="entry name" value="5'-DEOXYNUCLEOTIDASE HDDC2"/>
    <property type="match status" value="1"/>
</dbReference>
<dbReference type="RefSeq" id="WP_022542218.1">
    <property type="nucleotide sequence ID" value="NC_022521.1"/>
</dbReference>
<sequence>MKTLGDVLEALSSLSRTGWMLRGVPHQLAETVAEHLFAAAVIAGEMAWMARSQGLPVNPERAVAIALYHDMAESVIGDISRRAGLSREKRDAEARAFAALPVSEEAKKLYREFEEASTLEARIARVAELLATFWRSCVYVRTGFRAGDIGRGSLEEAMALARSWGLLEHVERLVHMLGGEGCLEG</sequence>
<gene>
    <name evidence="9" type="ORF">ACAM_1483</name>
</gene>
<dbReference type="Gene3D" id="1.10.3210.10">
    <property type="entry name" value="Hypothetical protein af1432"/>
    <property type="match status" value="1"/>
</dbReference>
<evidence type="ECO:0000256" key="7">
    <source>
        <dbReference type="ARBA" id="ARBA00022801"/>
    </source>
</evidence>